<accession>Q7SCN5</accession>
<dbReference type="Proteomes" id="UP000001805">
    <property type="component" value="Chromosome 1, Linkage Group I"/>
</dbReference>
<dbReference type="InParanoid" id="Q7SCN5"/>
<dbReference type="STRING" id="367110.Q7SCN5"/>
<name>Q7SCN5_NEUCR</name>
<sequence>MLGSTLPVLDVSPSLPSYYHLIGTALVTQLSRLHIDLSPSLDLYAPTNLIVRLKMVPMPEKTKGKGKDVGTSEESVGAGDIGHNGQTGGGDDLLTRIAKSATSLPSALFSKGNMTGAVSGLGNGEKGEGSRAAATVARATGNLERVGESSAPLHSASHGGETIRSAQIQGHVAMQEASFAAFLDTTEPLTAPEGAGVLEGAWNMRGNVPSSTVPATNNQWTHSFPASTVAEQEARDGQEVVALLRGDLNLDAELAGPEENTILPDDMASLRKALFGNDDPGSSSSPIAWDHALNFIPLSLLGFDSVSTAPSTRDLLGTADVTEGWETWIDQWSRVLTGYHDEIWGDLGALVEEAKKEVKQLEEVEPGERPPEPTALLRLRAILGHLRGA</sequence>
<feature type="compositionally biased region" description="Basic and acidic residues" evidence="1">
    <location>
        <begin position="60"/>
        <end position="70"/>
    </location>
</feature>
<reference evidence="2 3" key="1">
    <citation type="journal article" date="2003" name="Nature">
        <title>The genome sequence of the filamentous fungus Neurospora crassa.</title>
        <authorList>
            <person name="Galagan J.E."/>
            <person name="Calvo S.E."/>
            <person name="Borkovich K.A."/>
            <person name="Selker E.U."/>
            <person name="Read N.D."/>
            <person name="Jaffe D."/>
            <person name="FitzHugh W."/>
            <person name="Ma L.J."/>
            <person name="Smirnov S."/>
            <person name="Purcell S."/>
            <person name="Rehman B."/>
            <person name="Elkins T."/>
            <person name="Engels R."/>
            <person name="Wang S."/>
            <person name="Nielsen C.B."/>
            <person name="Butler J."/>
            <person name="Endrizzi M."/>
            <person name="Qui D."/>
            <person name="Ianakiev P."/>
            <person name="Bell-Pedersen D."/>
            <person name="Nelson M.A."/>
            <person name="Werner-Washburne M."/>
            <person name="Selitrennikoff C.P."/>
            <person name="Kinsey J.A."/>
            <person name="Braun E.L."/>
            <person name="Zelter A."/>
            <person name="Schulte U."/>
            <person name="Kothe G.O."/>
            <person name="Jedd G."/>
            <person name="Mewes W."/>
            <person name="Staben C."/>
            <person name="Marcotte E."/>
            <person name="Greenberg D."/>
            <person name="Roy A."/>
            <person name="Foley K."/>
            <person name="Naylor J."/>
            <person name="Stange-Thomann N."/>
            <person name="Barrett R."/>
            <person name="Gnerre S."/>
            <person name="Kamal M."/>
            <person name="Kamvysselis M."/>
            <person name="Mauceli E."/>
            <person name="Bielke C."/>
            <person name="Rudd S."/>
            <person name="Frishman D."/>
            <person name="Krystofova S."/>
            <person name="Rasmussen C."/>
            <person name="Metzenberg R.L."/>
            <person name="Perkins D.D."/>
            <person name="Kroken S."/>
            <person name="Cogoni C."/>
            <person name="Macino G."/>
            <person name="Catcheside D."/>
            <person name="Li W."/>
            <person name="Pratt R.J."/>
            <person name="Osmani S.A."/>
            <person name="DeSouza C.P."/>
            <person name="Glass L."/>
            <person name="Orbach M.J."/>
            <person name="Berglund J.A."/>
            <person name="Voelker R."/>
            <person name="Yarden O."/>
            <person name="Plamann M."/>
            <person name="Seiler S."/>
            <person name="Dunlap J."/>
            <person name="Radford A."/>
            <person name="Aramayo R."/>
            <person name="Natvig D.O."/>
            <person name="Alex L.A."/>
            <person name="Mannhaupt G."/>
            <person name="Ebbole D.J."/>
            <person name="Freitag M."/>
            <person name="Paulsen I."/>
            <person name="Sachs M.S."/>
            <person name="Lander E.S."/>
            <person name="Nusbaum C."/>
            <person name="Birren B."/>
        </authorList>
    </citation>
    <scope>NUCLEOTIDE SEQUENCE [LARGE SCALE GENOMIC DNA]</scope>
    <source>
        <strain evidence="3">ATCC 24698 / 74-OR23-1A / CBS 708.71 / DSM 1257 / FGSC 987</strain>
    </source>
</reference>
<dbReference type="OrthoDB" id="5337545at2759"/>
<dbReference type="VEuPathDB" id="FungiDB:NCU09376"/>
<dbReference type="KEGG" id="ncr:NCU09376"/>
<dbReference type="GeneID" id="3879896"/>
<organism evidence="2 3">
    <name type="scientific">Neurospora crassa (strain ATCC 24698 / 74-OR23-1A / CBS 708.71 / DSM 1257 / FGSC 987)</name>
    <dbReference type="NCBI Taxonomy" id="367110"/>
    <lineage>
        <taxon>Eukaryota</taxon>
        <taxon>Fungi</taxon>
        <taxon>Dikarya</taxon>
        <taxon>Ascomycota</taxon>
        <taxon>Pezizomycotina</taxon>
        <taxon>Sordariomycetes</taxon>
        <taxon>Sordariomycetidae</taxon>
        <taxon>Sordariales</taxon>
        <taxon>Sordariaceae</taxon>
        <taxon>Neurospora</taxon>
    </lineage>
</organism>
<proteinExistence type="predicted"/>
<dbReference type="PaxDb" id="5141-EFNCRP00000009449"/>
<feature type="region of interest" description="Disordered" evidence="1">
    <location>
        <begin position="60"/>
        <end position="88"/>
    </location>
</feature>
<gene>
    <name evidence="2" type="ORF">NCU09376</name>
</gene>
<evidence type="ECO:0000313" key="2">
    <source>
        <dbReference type="EMBL" id="EAA34511.2"/>
    </source>
</evidence>
<evidence type="ECO:0000256" key="1">
    <source>
        <dbReference type="SAM" id="MobiDB-lite"/>
    </source>
</evidence>
<evidence type="ECO:0000313" key="3">
    <source>
        <dbReference type="Proteomes" id="UP000001805"/>
    </source>
</evidence>
<feature type="compositionally biased region" description="Gly residues" evidence="1">
    <location>
        <begin position="79"/>
        <end position="88"/>
    </location>
</feature>
<protein>
    <submittedName>
        <fullName evidence="2">Uncharacterized protein</fullName>
    </submittedName>
</protein>
<dbReference type="HOGENOM" id="CLU_049645_0_0_1"/>
<dbReference type="EMBL" id="CM002236">
    <property type="protein sequence ID" value="EAA34511.2"/>
    <property type="molecule type" value="Genomic_DNA"/>
</dbReference>
<keyword evidence="3" id="KW-1185">Reference proteome</keyword>
<dbReference type="RefSeq" id="XP_963747.2">
    <property type="nucleotide sequence ID" value="XM_958654.2"/>
</dbReference>
<dbReference type="AlphaFoldDB" id="Q7SCN5"/>